<dbReference type="RefSeq" id="WP_055143876.1">
    <property type="nucleotide sequence ID" value="NZ_JXSZ01000005.1"/>
</dbReference>
<evidence type="ECO:0000256" key="1">
    <source>
        <dbReference type="SAM" id="Phobius"/>
    </source>
</evidence>
<dbReference type="Proteomes" id="UP000050454">
    <property type="component" value="Unassembled WGS sequence"/>
</dbReference>
<feature type="transmembrane region" description="Helical" evidence="1">
    <location>
        <begin position="68"/>
        <end position="88"/>
    </location>
</feature>
<keyword evidence="1" id="KW-0812">Transmembrane</keyword>
<reference evidence="2 3" key="1">
    <citation type="submission" date="2015-07" db="EMBL/GenBank/DDBJ databases">
        <title>The draft genome sequence of Leadbetterella sp. JN14-9.</title>
        <authorList>
            <person name="Liu Y."/>
            <person name="Du J."/>
            <person name="Shao Z."/>
        </authorList>
    </citation>
    <scope>NUCLEOTIDE SEQUENCE [LARGE SCALE GENOMIC DNA]</scope>
    <source>
        <strain evidence="2 3">JN14-9</strain>
    </source>
</reference>
<keyword evidence="3" id="KW-1185">Reference proteome</keyword>
<dbReference type="InterPro" id="IPR018723">
    <property type="entry name" value="DUF2254_membrane"/>
</dbReference>
<comment type="caution">
    <text evidence="2">The sequence shown here is derived from an EMBL/GenBank/DDBJ whole genome shotgun (WGS) entry which is preliminary data.</text>
</comment>
<feature type="transmembrane region" description="Helical" evidence="1">
    <location>
        <begin position="108"/>
        <end position="127"/>
    </location>
</feature>
<dbReference type="OrthoDB" id="2955631at2"/>
<dbReference type="Pfam" id="PF10011">
    <property type="entry name" value="DUF2254"/>
    <property type="match status" value="1"/>
</dbReference>
<evidence type="ECO:0008006" key="4">
    <source>
        <dbReference type="Google" id="ProtNLM"/>
    </source>
</evidence>
<dbReference type="PATRIC" id="fig|1605367.3.peg.1998"/>
<dbReference type="EMBL" id="LGTQ01000005">
    <property type="protein sequence ID" value="KPM49631.1"/>
    <property type="molecule type" value="Genomic_DNA"/>
</dbReference>
<sequence length="430" mass="48047">MKKLKYLYQETTSSFWFIPSLIVLIAVVVAVSMIYIDNHTEMKNSGALSLIFTGSPDSARSVLSTISGAMIGVAGTVFSITLVALTLASSQFGPRLLSNFMHVKINQVVLGTYIATYVYTLVILNTVRSNDVASFVPRYSILIAILAAVGNIGLLIVFIHHVAVSIQADNVVADISKNLSNTIENVLKDQRKYDDTASIQVEEEIRKYRNSKPLKVKQTGYIHFIDFDQLINKASENNNFYKVEKRPGDYVVENQIIGKFYSQETERQEQFNNSVIIGKNRQTSQDLEFSILQMVEIAVRALSPGINDPFTALTCIDNLTSTLSLLTGFEFPSEKKTDDQGTLRVYADSLDFAGVLNASFNQIRQNASGTPSVLIRMLEGLKTIKSFAKTDSQRVELNKHALMVKNLAEQSFNELNDLKDLLNRYQKFMT</sequence>
<keyword evidence="1" id="KW-0472">Membrane</keyword>
<evidence type="ECO:0000313" key="3">
    <source>
        <dbReference type="Proteomes" id="UP000050454"/>
    </source>
</evidence>
<organism evidence="2 3">
    <name type="scientific">Jiulongibacter sediminis</name>
    <dbReference type="NCBI Taxonomy" id="1605367"/>
    <lineage>
        <taxon>Bacteria</taxon>
        <taxon>Pseudomonadati</taxon>
        <taxon>Bacteroidota</taxon>
        <taxon>Cytophagia</taxon>
        <taxon>Cytophagales</taxon>
        <taxon>Leadbetterellaceae</taxon>
        <taxon>Jiulongibacter</taxon>
    </lineage>
</organism>
<name>A0A0P7C4M7_9BACT</name>
<feature type="transmembrane region" description="Helical" evidence="1">
    <location>
        <begin position="15"/>
        <end position="36"/>
    </location>
</feature>
<dbReference type="STRING" id="1605367.AFM12_03285"/>
<keyword evidence="1" id="KW-1133">Transmembrane helix</keyword>
<protein>
    <recommendedName>
        <fullName evidence="4">DUF2254 domain-containing protein</fullName>
    </recommendedName>
</protein>
<proteinExistence type="predicted"/>
<gene>
    <name evidence="2" type="ORF">AFM12_03285</name>
</gene>
<dbReference type="AlphaFoldDB" id="A0A0P7C4M7"/>
<evidence type="ECO:0000313" key="2">
    <source>
        <dbReference type="EMBL" id="KPM49631.1"/>
    </source>
</evidence>
<accession>A0A0P7C4M7</accession>
<feature type="transmembrane region" description="Helical" evidence="1">
    <location>
        <begin position="139"/>
        <end position="159"/>
    </location>
</feature>